<name>A0AA38KC84_9AGAR</name>
<gene>
    <name evidence="1" type="ORF">GGU10DRAFT_320484</name>
</gene>
<dbReference type="GO" id="GO:0004526">
    <property type="term" value="F:ribonuclease P activity"/>
    <property type="evidence" value="ECO:0007669"/>
    <property type="project" value="TreeGrafter"/>
</dbReference>
<dbReference type="Proteomes" id="UP001163798">
    <property type="component" value="Unassembled WGS sequence"/>
</dbReference>
<reference evidence="1" key="1">
    <citation type="submission" date="2022-08" db="EMBL/GenBank/DDBJ databases">
        <authorList>
            <consortium name="DOE Joint Genome Institute"/>
            <person name="Min B."/>
            <person name="Riley R."/>
            <person name="Sierra-Patev S."/>
            <person name="Naranjo-Ortiz M."/>
            <person name="Looney B."/>
            <person name="Konkel Z."/>
            <person name="Slot J.C."/>
            <person name="Sakamoto Y."/>
            <person name="Steenwyk J.L."/>
            <person name="Rokas A."/>
            <person name="Carro J."/>
            <person name="Camarero S."/>
            <person name="Ferreira P."/>
            <person name="Molpeceres G."/>
            <person name="Ruiz-Duenas F.J."/>
            <person name="Serrano A."/>
            <person name="Henrissat B."/>
            <person name="Drula E."/>
            <person name="Hughes K.W."/>
            <person name="Mata J.L."/>
            <person name="Ishikawa N.K."/>
            <person name="Vargas-Isla R."/>
            <person name="Ushijima S."/>
            <person name="Smith C.A."/>
            <person name="Ahrendt S."/>
            <person name="Andreopoulos W."/>
            <person name="He G."/>
            <person name="Labutti K."/>
            <person name="Lipzen A."/>
            <person name="Ng V."/>
            <person name="Sandor L."/>
            <person name="Barry K."/>
            <person name="Martinez A.T."/>
            <person name="Xiao Y."/>
            <person name="Gibbons J.G."/>
            <person name="Terashima K."/>
            <person name="Hibbett D.S."/>
            <person name="Grigoriev I.V."/>
        </authorList>
    </citation>
    <scope>NUCLEOTIDE SEQUENCE</scope>
    <source>
        <strain evidence="1">TFB10291</strain>
    </source>
</reference>
<evidence type="ECO:0000313" key="2">
    <source>
        <dbReference type="Proteomes" id="UP001163798"/>
    </source>
</evidence>
<dbReference type="GO" id="GO:0000171">
    <property type="term" value="F:ribonuclease MRP activity"/>
    <property type="evidence" value="ECO:0007669"/>
    <property type="project" value="TreeGrafter"/>
</dbReference>
<organism evidence="1 2">
    <name type="scientific">Lentinula aff. detonsa</name>
    <dbReference type="NCBI Taxonomy" id="2804958"/>
    <lineage>
        <taxon>Eukaryota</taxon>
        <taxon>Fungi</taxon>
        <taxon>Dikarya</taxon>
        <taxon>Basidiomycota</taxon>
        <taxon>Agaricomycotina</taxon>
        <taxon>Agaricomycetes</taxon>
        <taxon>Agaricomycetidae</taxon>
        <taxon>Agaricales</taxon>
        <taxon>Marasmiineae</taxon>
        <taxon>Omphalotaceae</taxon>
        <taxon>Lentinula</taxon>
    </lineage>
</organism>
<dbReference type="PANTHER" id="PTHR15396">
    <property type="entry name" value="RIBONUCLEASE P PROTEIN SUBUNIT P40"/>
    <property type="match status" value="1"/>
</dbReference>
<dbReference type="GO" id="GO:0000172">
    <property type="term" value="C:ribonuclease MRP complex"/>
    <property type="evidence" value="ECO:0007669"/>
    <property type="project" value="TreeGrafter"/>
</dbReference>
<accession>A0AA38KC84</accession>
<dbReference type="EMBL" id="MU793573">
    <property type="protein sequence ID" value="KAJ3781318.1"/>
    <property type="molecule type" value="Genomic_DNA"/>
</dbReference>
<dbReference type="GO" id="GO:0001682">
    <property type="term" value="P:tRNA 5'-leader removal"/>
    <property type="evidence" value="ECO:0007669"/>
    <property type="project" value="InterPro"/>
</dbReference>
<protein>
    <submittedName>
        <fullName evidence="1">Ribonuclease P 40kDa subunit-domain-containing protein</fullName>
    </submittedName>
</protein>
<proteinExistence type="predicted"/>
<dbReference type="AlphaFoldDB" id="A0AA38KC84"/>
<dbReference type="GO" id="GO:0030681">
    <property type="term" value="C:multimeric ribonuclease P complex"/>
    <property type="evidence" value="ECO:0007669"/>
    <property type="project" value="TreeGrafter"/>
</dbReference>
<sequence>MTLDHRRVATYTGSSFQDLKIKNQPHCHPFTQQIDLIFPSNESFEKLLETSLKAPNYVKGQVSLSQIIAKRANFVEKYAMRSGLSLLSAGSGPGFSVREEDVWCIDHRGVLTLSVCKETYEGLGLVGKRVASGKGKAKQGDGRHVISIPLYAKEAESAKVWVQREAAVKRWEERRVREIGSSSWNVLVLSESISAEDLKTDLEILIKDSKNVDSLNITPVRCQKNVLQDVHIPVVRLTPRPRCQSPSEEEEEEDWCETMQGLFEWVGMAGFGSTRLKANDRIDPFVAVYEPPWPEHVGSVTHIQWTGFIRPSFVQSLIDLISHHLAQSPQAECPQFLSISSHACTWAPVAYISVKTQSQMGTTDMGVTPPLRDPTKEVEDSWCLIATASLQKESPRTVNGKKMCAWVLAEYGGK</sequence>
<comment type="caution">
    <text evidence="1">The sequence shown here is derived from an EMBL/GenBank/DDBJ whole genome shotgun (WGS) entry which is preliminary data.</text>
</comment>
<dbReference type="InterPro" id="IPR013893">
    <property type="entry name" value="RNase_P_Rpp40"/>
</dbReference>
<dbReference type="Pfam" id="PF08584">
    <property type="entry name" value="Ribonuc_P_40"/>
    <property type="match status" value="1"/>
</dbReference>
<dbReference type="PANTHER" id="PTHR15396:SF1">
    <property type="entry name" value="RIBONUCLEASE P PROTEIN SUBUNIT P40"/>
    <property type="match status" value="1"/>
</dbReference>
<evidence type="ECO:0000313" key="1">
    <source>
        <dbReference type="EMBL" id="KAJ3781318.1"/>
    </source>
</evidence>
<keyword evidence="2" id="KW-1185">Reference proteome</keyword>
<dbReference type="GO" id="GO:0000447">
    <property type="term" value="P:endonucleolytic cleavage in ITS1 to separate SSU-rRNA from 5.8S rRNA and LSU-rRNA from tricistronic rRNA transcript (SSU-rRNA, 5.8S rRNA, LSU-rRNA)"/>
    <property type="evidence" value="ECO:0007669"/>
    <property type="project" value="TreeGrafter"/>
</dbReference>